<evidence type="ECO:0000256" key="1">
    <source>
        <dbReference type="ARBA" id="ARBA00001031"/>
    </source>
</evidence>
<keyword evidence="5 10" id="KW-0963">Cytoplasm</keyword>
<dbReference type="InterPro" id="IPR046348">
    <property type="entry name" value="SIS_dom_sf"/>
</dbReference>
<evidence type="ECO:0000256" key="10">
    <source>
        <dbReference type="HAMAP-Rule" id="MF_00164"/>
    </source>
</evidence>
<dbReference type="InterPro" id="IPR035466">
    <property type="entry name" value="GlmS/AgaS_SIS"/>
</dbReference>
<dbReference type="InterPro" id="IPR029055">
    <property type="entry name" value="Ntn_hydrolases_N"/>
</dbReference>
<dbReference type="NCBIfam" id="NF001484">
    <property type="entry name" value="PRK00331.1"/>
    <property type="match status" value="1"/>
</dbReference>
<dbReference type="GO" id="GO:0097367">
    <property type="term" value="F:carbohydrate derivative binding"/>
    <property type="evidence" value="ECO:0007669"/>
    <property type="project" value="InterPro"/>
</dbReference>
<evidence type="ECO:0000259" key="11">
    <source>
        <dbReference type="PROSITE" id="PS51278"/>
    </source>
</evidence>
<dbReference type="PANTHER" id="PTHR10937:SF0">
    <property type="entry name" value="GLUTAMINE--FRUCTOSE-6-PHOSPHATE TRANSAMINASE (ISOMERIZING)"/>
    <property type="match status" value="1"/>
</dbReference>
<feature type="active site" description="Nucleophile; for GATase activity" evidence="10">
    <location>
        <position position="2"/>
    </location>
</feature>
<dbReference type="FunFam" id="3.60.20.10:FF:000006">
    <property type="entry name" value="Glutamine--fructose-6-phosphate aminotransferase [isomerizing]"/>
    <property type="match status" value="1"/>
</dbReference>
<sequence length="612" mass="67540">MCGIVGAVAKRPIAKLLIDGLKKLEYRGYDSAGVAVIDAHYQLKRLRVAGKVRELESVMHDHLFQGQTGIAHTRWATHGVPSEKNAHPFVSHDEFALVHNGIIENHSVLRDQLQRDGYCFHSDTDTEVVVHLIHKNYKKNQDLLAAVRAAVMELKGAYALGIISKHDPSRLVAVRQGSPLVIGKSQGENFIASDPLALLSVTQQFIYLEDNDMADITLEDIKIFNMDMQEVKREQHTLSISHDAVERGEYRHYMKKEIMEQPEAIASCLEGRVTDDHVLPAIFGPGADAIFSQVEHIQLVACGTSYHAAMVARYWLESLADIPCTVEVASEFRYRKIAPSKNSLFVTLSQSGETADTLAALRLARKMDYLSTLAICNVPGSSMTREADLQFLTRAGVEIGVASTKAFVTQLTALFLFVLALRQKRTADTQLEVELVAQLRRVPALVEKVLQQDAAIVNWARALMNKEHAIFIGRGALYPVAMEGALKMKEISYIHAEGYPSGELKHGPLALVDTNMPVISTVPGGELLEKSLSNLQEVRARGGKLYVLTDQVHLFDQDSFAGAHIIAMPCLHAALAPILYTIPLQLLAYHVAVLKGTDVDQPRNLAKSVTVE</sequence>
<name>A0A5E4PEE8_9COXI</name>
<dbReference type="GO" id="GO:0006487">
    <property type="term" value="P:protein N-linked glycosylation"/>
    <property type="evidence" value="ECO:0007669"/>
    <property type="project" value="TreeGrafter"/>
</dbReference>
<dbReference type="PROSITE" id="PS51278">
    <property type="entry name" value="GATASE_TYPE_2"/>
    <property type="match status" value="1"/>
</dbReference>
<dbReference type="InterPro" id="IPR001347">
    <property type="entry name" value="SIS_dom"/>
</dbReference>
<dbReference type="CDD" id="cd05008">
    <property type="entry name" value="SIS_GlmS_GlmD_1"/>
    <property type="match status" value="1"/>
</dbReference>
<dbReference type="CDD" id="cd00714">
    <property type="entry name" value="GFAT"/>
    <property type="match status" value="1"/>
</dbReference>
<evidence type="ECO:0000313" key="13">
    <source>
        <dbReference type="EMBL" id="VVC74793.1"/>
    </source>
</evidence>
<dbReference type="GO" id="GO:0004360">
    <property type="term" value="F:glutamine-fructose-6-phosphate transaminase (isomerizing) activity"/>
    <property type="evidence" value="ECO:0007669"/>
    <property type="project" value="UniProtKB-UniRule"/>
</dbReference>
<dbReference type="InterPro" id="IPR047084">
    <property type="entry name" value="GFAT_N"/>
</dbReference>
<protein>
    <recommendedName>
        <fullName evidence="4 10">Glutamine--fructose-6-phosphate aminotransferase [isomerizing]</fullName>
        <ecNumber evidence="3 10">2.6.1.16</ecNumber>
    </recommendedName>
    <alternativeName>
        <fullName evidence="10">D-fructose-6-phosphate amidotransferase</fullName>
    </alternativeName>
    <alternativeName>
        <fullName evidence="10">GFAT</fullName>
    </alternativeName>
    <alternativeName>
        <fullName evidence="10">Glucosamine-6-phosphate synthase</fullName>
    </alternativeName>
    <alternativeName>
        <fullName evidence="10">Hexosephosphate aminotransferase</fullName>
    </alternativeName>
    <alternativeName>
        <fullName evidence="10">L-glutamine--D-fructose-6-phosphate amidotransferase</fullName>
    </alternativeName>
</protein>
<evidence type="ECO:0000256" key="9">
    <source>
        <dbReference type="ARBA" id="ARBA00022962"/>
    </source>
</evidence>
<dbReference type="RefSeq" id="WP_148337521.1">
    <property type="nucleotide sequence ID" value="NZ_LR699119.1"/>
</dbReference>
<comment type="catalytic activity">
    <reaction evidence="1 10">
        <text>D-fructose 6-phosphate + L-glutamine = D-glucosamine 6-phosphate + L-glutamate</text>
        <dbReference type="Rhea" id="RHEA:13237"/>
        <dbReference type="ChEBI" id="CHEBI:29985"/>
        <dbReference type="ChEBI" id="CHEBI:58359"/>
        <dbReference type="ChEBI" id="CHEBI:58725"/>
        <dbReference type="ChEBI" id="CHEBI:61527"/>
        <dbReference type="EC" id="2.6.1.16"/>
    </reaction>
</comment>
<dbReference type="GO" id="GO:0046349">
    <property type="term" value="P:amino sugar biosynthetic process"/>
    <property type="evidence" value="ECO:0007669"/>
    <property type="project" value="UniProtKB-ARBA"/>
</dbReference>
<evidence type="ECO:0000256" key="7">
    <source>
        <dbReference type="ARBA" id="ARBA00022679"/>
    </source>
</evidence>
<evidence type="ECO:0000256" key="2">
    <source>
        <dbReference type="ARBA" id="ARBA00004496"/>
    </source>
</evidence>
<evidence type="ECO:0000256" key="6">
    <source>
        <dbReference type="ARBA" id="ARBA00022576"/>
    </source>
</evidence>
<dbReference type="CDD" id="cd05009">
    <property type="entry name" value="SIS_GlmS_GlmD_2"/>
    <property type="match status" value="1"/>
</dbReference>
<dbReference type="EMBL" id="LR699119">
    <property type="protein sequence ID" value="VVC74793.1"/>
    <property type="molecule type" value="Genomic_DNA"/>
</dbReference>
<dbReference type="KEGG" id="asip:AQUSIP_00650"/>
<evidence type="ECO:0000313" key="14">
    <source>
        <dbReference type="Proteomes" id="UP000324194"/>
    </source>
</evidence>
<dbReference type="Gene3D" id="3.40.50.10490">
    <property type="entry name" value="Glucose-6-phosphate isomerase like protein, domain 1"/>
    <property type="match status" value="2"/>
</dbReference>
<keyword evidence="8" id="KW-0677">Repeat</keyword>
<dbReference type="AlphaFoldDB" id="A0A5E4PEE8"/>
<dbReference type="FunFam" id="3.40.50.10490:FF:000002">
    <property type="entry name" value="Glutamine--fructose-6-phosphate aminotransferase [isomerizing]"/>
    <property type="match status" value="1"/>
</dbReference>
<dbReference type="GO" id="GO:0006047">
    <property type="term" value="P:UDP-N-acetylglucosamine metabolic process"/>
    <property type="evidence" value="ECO:0007669"/>
    <property type="project" value="TreeGrafter"/>
</dbReference>
<gene>
    <name evidence="13" type="primary">glmS_1</name>
    <name evidence="10" type="synonym">glmS</name>
    <name evidence="13" type="ORF">AQUSIP_00650</name>
</gene>
<dbReference type="NCBIfam" id="TIGR01135">
    <property type="entry name" value="glmS"/>
    <property type="match status" value="1"/>
</dbReference>
<dbReference type="Pfam" id="PF13522">
    <property type="entry name" value="GATase_6"/>
    <property type="match status" value="1"/>
</dbReference>
<keyword evidence="14" id="KW-1185">Reference proteome</keyword>
<dbReference type="InterPro" id="IPR005855">
    <property type="entry name" value="GFAT"/>
</dbReference>
<feature type="active site" description="For Fru-6P isomerization activity" evidence="10">
    <location>
        <position position="607"/>
    </location>
</feature>
<dbReference type="PANTHER" id="PTHR10937">
    <property type="entry name" value="GLUCOSAMINE--FRUCTOSE-6-PHOSPHATE AMINOTRANSFERASE, ISOMERIZING"/>
    <property type="match status" value="1"/>
</dbReference>
<keyword evidence="7 10" id="KW-0808">Transferase</keyword>
<dbReference type="Pfam" id="PF01380">
    <property type="entry name" value="SIS"/>
    <property type="match status" value="2"/>
</dbReference>
<evidence type="ECO:0000256" key="5">
    <source>
        <dbReference type="ARBA" id="ARBA00022490"/>
    </source>
</evidence>
<evidence type="ECO:0000256" key="8">
    <source>
        <dbReference type="ARBA" id="ARBA00022737"/>
    </source>
</evidence>
<evidence type="ECO:0000259" key="12">
    <source>
        <dbReference type="PROSITE" id="PS51464"/>
    </source>
</evidence>
<dbReference type="GO" id="GO:0006002">
    <property type="term" value="P:fructose 6-phosphate metabolic process"/>
    <property type="evidence" value="ECO:0007669"/>
    <property type="project" value="TreeGrafter"/>
</dbReference>
<evidence type="ECO:0000256" key="4">
    <source>
        <dbReference type="ARBA" id="ARBA00016090"/>
    </source>
</evidence>
<dbReference type="OrthoDB" id="9761808at2"/>
<comment type="subcellular location">
    <subcellularLocation>
        <location evidence="2 10">Cytoplasm</location>
    </subcellularLocation>
</comment>
<dbReference type="InterPro" id="IPR017932">
    <property type="entry name" value="GATase_2_dom"/>
</dbReference>
<dbReference type="EC" id="2.6.1.16" evidence="3 10"/>
<dbReference type="GO" id="GO:0005975">
    <property type="term" value="P:carbohydrate metabolic process"/>
    <property type="evidence" value="ECO:0007669"/>
    <property type="project" value="UniProtKB-UniRule"/>
</dbReference>
<dbReference type="Gene3D" id="3.60.20.10">
    <property type="entry name" value="Glutamine Phosphoribosylpyrophosphate, subunit 1, domain 1"/>
    <property type="match status" value="1"/>
</dbReference>
<dbReference type="GO" id="GO:0005829">
    <property type="term" value="C:cytosol"/>
    <property type="evidence" value="ECO:0007669"/>
    <property type="project" value="TreeGrafter"/>
</dbReference>
<proteinExistence type="inferred from homology"/>
<feature type="domain" description="Glutamine amidotransferase type-2" evidence="11">
    <location>
        <begin position="2"/>
        <end position="219"/>
    </location>
</feature>
<dbReference type="SUPFAM" id="SSF56235">
    <property type="entry name" value="N-terminal nucleophile aminohydrolases (Ntn hydrolases)"/>
    <property type="match status" value="1"/>
</dbReference>
<organism evidence="13 14">
    <name type="scientific">Aquicella siphonis</name>
    <dbReference type="NCBI Taxonomy" id="254247"/>
    <lineage>
        <taxon>Bacteria</taxon>
        <taxon>Pseudomonadati</taxon>
        <taxon>Pseudomonadota</taxon>
        <taxon>Gammaproteobacteria</taxon>
        <taxon>Legionellales</taxon>
        <taxon>Coxiellaceae</taxon>
        <taxon>Aquicella</taxon>
    </lineage>
</organism>
<feature type="domain" description="SIS" evidence="12">
    <location>
        <begin position="459"/>
        <end position="602"/>
    </location>
</feature>
<comment type="function">
    <text evidence="10">Catalyzes the first step in hexosamine metabolism, converting fructose-6P into glucosamine-6P using glutamine as a nitrogen source.</text>
</comment>
<dbReference type="SUPFAM" id="SSF53697">
    <property type="entry name" value="SIS domain"/>
    <property type="match status" value="1"/>
</dbReference>
<reference evidence="13 14" key="1">
    <citation type="submission" date="2019-08" db="EMBL/GenBank/DDBJ databases">
        <authorList>
            <person name="Guy L."/>
        </authorList>
    </citation>
    <scope>NUCLEOTIDE SEQUENCE [LARGE SCALE GENOMIC DNA]</scope>
    <source>
        <strain evidence="13 14">SGT-108</strain>
    </source>
</reference>
<feature type="initiator methionine" description="Removed" evidence="10">
    <location>
        <position position="1"/>
    </location>
</feature>
<dbReference type="InterPro" id="IPR035490">
    <property type="entry name" value="GlmS/FrlB_SIS"/>
</dbReference>
<dbReference type="Proteomes" id="UP000324194">
    <property type="component" value="Chromosome 1"/>
</dbReference>
<dbReference type="HAMAP" id="MF_00164">
    <property type="entry name" value="GlmS"/>
    <property type="match status" value="1"/>
</dbReference>
<keyword evidence="6 10" id="KW-0032">Aminotransferase</keyword>
<comment type="subunit">
    <text evidence="10">Homodimer.</text>
</comment>
<accession>A0A5E4PEE8</accession>
<dbReference type="FunFam" id="3.40.50.10490:FF:000001">
    <property type="entry name" value="Glutamine--fructose-6-phosphate aminotransferase [isomerizing]"/>
    <property type="match status" value="1"/>
</dbReference>
<dbReference type="PROSITE" id="PS51464">
    <property type="entry name" value="SIS"/>
    <property type="match status" value="2"/>
</dbReference>
<evidence type="ECO:0000256" key="3">
    <source>
        <dbReference type="ARBA" id="ARBA00012916"/>
    </source>
</evidence>
<feature type="domain" description="SIS" evidence="12">
    <location>
        <begin position="286"/>
        <end position="427"/>
    </location>
</feature>
<keyword evidence="9" id="KW-0315">Glutamine amidotransferase</keyword>